<name>A0A370U518_9GAMM</name>
<sequence>MPSWKKGKTVQYSFKEIHALNILSDDPMYSRHFNTPSDLKIMVCIIFICFTLAILGATFFKVDKIVPAQGVLDTQAEIFEVRNTEPGFISRVLVQEGSQVQQGDLLVQFDSEQIDLKIDQAKQQLENLARNIWTRFYQINDLLDAHTRQELVVGLAQIDNPIARLGYQSYLSRPFLDTIAVNQQARASLSQQVASARNQYANLQAREALQQTELERIQELYQTQIESKATLDQAQANLLSLQSQLESVNETIVSLQSESERLEKEQAQTESAYILERLVGLHDQLDDYHTTFFQLESLERSKHDLGITSPINGTVDAMLIQGDKERIPEATTLLSIRPSYTENELEIDIEIPANYAIWVEPGMTFRASSLGNNPDDHGYVMGEITFIASSSQKSDQSSGRVYRMTGKITEITALRADSRDALLRPGSVLSVEIRAGERRLINYIFDPFTKYLRTALSEPS</sequence>
<dbReference type="Proteomes" id="UP000254326">
    <property type="component" value="Unassembled WGS sequence"/>
</dbReference>
<protein>
    <submittedName>
        <fullName evidence="7">Uncharacterized protein</fullName>
    </submittedName>
</protein>
<gene>
    <name evidence="7" type="ORF">DN730_17405</name>
</gene>
<dbReference type="GO" id="GO:0016020">
    <property type="term" value="C:membrane"/>
    <property type="evidence" value="ECO:0007669"/>
    <property type="project" value="UniProtKB-SubCell"/>
</dbReference>
<keyword evidence="8" id="KW-1185">Reference proteome</keyword>
<accession>A0A370U518</accession>
<feature type="transmembrane region" description="Helical" evidence="6">
    <location>
        <begin position="41"/>
        <end position="60"/>
    </location>
</feature>
<keyword evidence="2 6" id="KW-0812">Transmembrane</keyword>
<evidence type="ECO:0000313" key="7">
    <source>
        <dbReference type="EMBL" id="RDL42838.1"/>
    </source>
</evidence>
<proteinExistence type="predicted"/>
<dbReference type="InterPro" id="IPR050739">
    <property type="entry name" value="MFP"/>
</dbReference>
<keyword evidence="5" id="KW-0175">Coiled coil</keyword>
<dbReference type="Gene3D" id="2.40.50.100">
    <property type="match status" value="1"/>
</dbReference>
<dbReference type="EMBL" id="QKRA01000013">
    <property type="protein sequence ID" value="RDL42838.1"/>
    <property type="molecule type" value="Genomic_DNA"/>
</dbReference>
<dbReference type="PANTHER" id="PTHR30386:SF26">
    <property type="entry name" value="TRANSPORT PROTEIN COMB"/>
    <property type="match status" value="1"/>
</dbReference>
<organism evidence="7 8">
    <name type="scientific">Marinomonas piezotolerans</name>
    <dbReference type="NCBI Taxonomy" id="2213058"/>
    <lineage>
        <taxon>Bacteria</taxon>
        <taxon>Pseudomonadati</taxon>
        <taxon>Pseudomonadota</taxon>
        <taxon>Gammaproteobacteria</taxon>
        <taxon>Oceanospirillales</taxon>
        <taxon>Oceanospirillaceae</taxon>
        <taxon>Marinomonas</taxon>
    </lineage>
</organism>
<dbReference type="PANTHER" id="PTHR30386">
    <property type="entry name" value="MEMBRANE FUSION SUBUNIT OF EMRAB-TOLC MULTIDRUG EFFLUX PUMP"/>
    <property type="match status" value="1"/>
</dbReference>
<comment type="subcellular location">
    <subcellularLocation>
        <location evidence="1">Membrane</location>
        <topology evidence="1">Single-pass membrane protein</topology>
    </subcellularLocation>
</comment>
<evidence type="ECO:0000256" key="2">
    <source>
        <dbReference type="ARBA" id="ARBA00022692"/>
    </source>
</evidence>
<evidence type="ECO:0000256" key="6">
    <source>
        <dbReference type="SAM" id="Phobius"/>
    </source>
</evidence>
<evidence type="ECO:0000313" key="8">
    <source>
        <dbReference type="Proteomes" id="UP000254326"/>
    </source>
</evidence>
<keyword evidence="3 6" id="KW-1133">Transmembrane helix</keyword>
<feature type="coiled-coil region" evidence="5">
    <location>
        <begin position="186"/>
        <end position="272"/>
    </location>
</feature>
<reference evidence="7 8" key="1">
    <citation type="submission" date="2018-06" db="EMBL/GenBank/DDBJ databases">
        <title>Marinomonas sp. YLB-05 draft genome sequence.</title>
        <authorList>
            <person name="Yu L."/>
            <person name="Tang X."/>
        </authorList>
    </citation>
    <scope>NUCLEOTIDE SEQUENCE [LARGE SCALE GENOMIC DNA]</scope>
    <source>
        <strain evidence="7 8">YLB-05</strain>
    </source>
</reference>
<keyword evidence="4 6" id="KW-0472">Membrane</keyword>
<dbReference type="AlphaFoldDB" id="A0A370U518"/>
<evidence type="ECO:0000256" key="3">
    <source>
        <dbReference type="ARBA" id="ARBA00022989"/>
    </source>
</evidence>
<comment type="caution">
    <text evidence="7">The sequence shown here is derived from an EMBL/GenBank/DDBJ whole genome shotgun (WGS) entry which is preliminary data.</text>
</comment>
<evidence type="ECO:0000256" key="4">
    <source>
        <dbReference type="ARBA" id="ARBA00023136"/>
    </source>
</evidence>
<dbReference type="Gene3D" id="1.10.287.470">
    <property type="entry name" value="Helix hairpin bin"/>
    <property type="match status" value="1"/>
</dbReference>
<evidence type="ECO:0000256" key="1">
    <source>
        <dbReference type="ARBA" id="ARBA00004167"/>
    </source>
</evidence>
<dbReference type="PRINTS" id="PR01490">
    <property type="entry name" value="RTXTOXIND"/>
</dbReference>
<dbReference type="SUPFAM" id="SSF111369">
    <property type="entry name" value="HlyD-like secretion proteins"/>
    <property type="match status" value="1"/>
</dbReference>
<evidence type="ECO:0000256" key="5">
    <source>
        <dbReference type="SAM" id="Coils"/>
    </source>
</evidence>